<dbReference type="PRINTS" id="PR00301">
    <property type="entry name" value="HEATSHOCK70"/>
</dbReference>
<dbReference type="PROSITE" id="PS00297">
    <property type="entry name" value="HSP70_1"/>
    <property type="match status" value="1"/>
</dbReference>
<dbReference type="Gene3D" id="1.20.1270.10">
    <property type="match status" value="1"/>
</dbReference>
<dbReference type="GO" id="GO:0005524">
    <property type="term" value="F:ATP binding"/>
    <property type="evidence" value="ECO:0007669"/>
    <property type="project" value="UniProtKB-KW"/>
</dbReference>
<dbReference type="FunFam" id="2.60.34.10:FF:000012">
    <property type="entry name" value="Heat shock 70 kDa protein"/>
    <property type="match status" value="1"/>
</dbReference>
<sequence length="644" mass="71038">LHLYQLIEKAMAERNKNNGEVIGIDLGTTFSCVAVARDGMIEIIANDQGNRTTPSFVAFSSSGERLIGEAAKNQATLNPRRTIFDVKRLIGKKFDDPEVQRDIRYFPYPVVNRDGKPFVEIEVVVGGEVKAFSPEEISAMILVKMRETAESYLGRPVSGAVVTVPAYFNDAQRQATKDAGTIAGLNVLRIINEPTAGALAYGLNHGGRGDGKRKILVYDLGGGTFDVSVLEIEEGVFQVLATGGDTHLGGGDFDQRVMEYFIELMRRKHKLDVTANVKSMGKLRRECERAKRALSNQTHVRIEIDSLLQGGADFSEPLTRARFEELNLDLFRKTVEVVRAALVDAGLDKSEVDEIVLVGGSTRIPRIREMLKEMFDGKEPSNGVNPDEAVAYGAAVLGANLSGQVAARYGVTLFDVTPLSLGLRIIGGVMSIIIPRNTTIPTKMSRGYTTVEDQQTTLTFKVFQGERPLTNDCLELGSFNLSGIPPAPREVASVEVTFEVDADGILSVTAKDRATQNSEALTITSYTGNLSQGEIDRMVREAKEMAEQDMMEKLRIDARNCFERYIYDVRNALISDDDNVTSIDKAKVESALVEASEWLEGHQNGSMEDYEKGMQKLADVWNPVIRNVYGTRREYSVMVVLHEE</sequence>
<accession>A0AAV0L8L7</accession>
<dbReference type="SUPFAM" id="SSF53067">
    <property type="entry name" value="Actin-like ATPase domain"/>
    <property type="match status" value="2"/>
</dbReference>
<keyword evidence="4" id="KW-0256">Endoplasmic reticulum</keyword>
<dbReference type="InterPro" id="IPR013126">
    <property type="entry name" value="Hsp_70_fam"/>
</dbReference>
<reference evidence="7" key="1">
    <citation type="submission" date="2022-08" db="EMBL/GenBank/DDBJ databases">
        <authorList>
            <person name="Gutierrez-Valencia J."/>
        </authorList>
    </citation>
    <scope>NUCLEOTIDE SEQUENCE</scope>
</reference>
<dbReference type="InterPro" id="IPR043129">
    <property type="entry name" value="ATPase_NBD"/>
</dbReference>
<evidence type="ECO:0000256" key="1">
    <source>
        <dbReference type="ARBA" id="ARBA00004319"/>
    </source>
</evidence>
<dbReference type="FunFam" id="3.30.30.30:FF:000005">
    <property type="entry name" value="Heat shock protein ssb1"/>
    <property type="match status" value="1"/>
</dbReference>
<dbReference type="SUPFAM" id="SSF100920">
    <property type="entry name" value="Heat shock protein 70kD (HSP70), peptide-binding domain"/>
    <property type="match status" value="1"/>
</dbReference>
<dbReference type="InterPro" id="IPR042050">
    <property type="entry name" value="BIP_NBD"/>
</dbReference>
<dbReference type="NCBIfam" id="NF001413">
    <property type="entry name" value="PRK00290.1"/>
    <property type="match status" value="1"/>
</dbReference>
<dbReference type="PANTHER" id="PTHR19375">
    <property type="entry name" value="HEAT SHOCK PROTEIN 70KDA"/>
    <property type="match status" value="1"/>
</dbReference>
<comment type="similarity">
    <text evidence="2 6">Belongs to the heat shock protein 70 family.</text>
</comment>
<dbReference type="GO" id="GO:0005788">
    <property type="term" value="C:endoplasmic reticulum lumen"/>
    <property type="evidence" value="ECO:0007669"/>
    <property type="project" value="UniProtKB-SubCell"/>
</dbReference>
<dbReference type="InterPro" id="IPR029048">
    <property type="entry name" value="HSP70_C_sf"/>
</dbReference>
<evidence type="ECO:0000256" key="4">
    <source>
        <dbReference type="ARBA" id="ARBA00022824"/>
    </source>
</evidence>
<evidence type="ECO:0000256" key="6">
    <source>
        <dbReference type="RuleBase" id="RU003322"/>
    </source>
</evidence>
<dbReference type="FunFam" id="3.30.420.40:FF:000026">
    <property type="entry name" value="Heat shock protein 70"/>
    <property type="match status" value="1"/>
</dbReference>
<dbReference type="SUPFAM" id="SSF100934">
    <property type="entry name" value="Heat shock protein 70kD (HSP70), C-terminal subdomain"/>
    <property type="match status" value="1"/>
</dbReference>
<dbReference type="EMBL" id="CAMGYJ010000006">
    <property type="protein sequence ID" value="CAI0429960.1"/>
    <property type="molecule type" value="Genomic_DNA"/>
</dbReference>
<dbReference type="AlphaFoldDB" id="A0AAV0L8L7"/>
<dbReference type="GO" id="GO:0140662">
    <property type="term" value="F:ATP-dependent protein folding chaperone"/>
    <property type="evidence" value="ECO:0007669"/>
    <property type="project" value="InterPro"/>
</dbReference>
<evidence type="ECO:0000256" key="2">
    <source>
        <dbReference type="ARBA" id="ARBA00007381"/>
    </source>
</evidence>
<keyword evidence="3 6" id="KW-0547">Nucleotide-binding</keyword>
<protein>
    <submittedName>
        <fullName evidence="7">Uncharacterized protein</fullName>
    </submittedName>
</protein>
<dbReference type="InterPro" id="IPR018181">
    <property type="entry name" value="Heat_shock_70_CS"/>
</dbReference>
<dbReference type="Gene3D" id="2.60.34.10">
    <property type="entry name" value="Substrate Binding Domain Of DNAk, Chain A, domain 1"/>
    <property type="match status" value="1"/>
</dbReference>
<comment type="caution">
    <text evidence="7">The sequence shown here is derived from an EMBL/GenBank/DDBJ whole genome shotgun (WGS) entry which is preliminary data.</text>
</comment>
<dbReference type="Gene3D" id="3.30.420.40">
    <property type="match status" value="2"/>
</dbReference>
<organism evidence="7 8">
    <name type="scientific">Linum tenue</name>
    <dbReference type="NCBI Taxonomy" id="586396"/>
    <lineage>
        <taxon>Eukaryota</taxon>
        <taxon>Viridiplantae</taxon>
        <taxon>Streptophyta</taxon>
        <taxon>Embryophyta</taxon>
        <taxon>Tracheophyta</taxon>
        <taxon>Spermatophyta</taxon>
        <taxon>Magnoliopsida</taxon>
        <taxon>eudicotyledons</taxon>
        <taxon>Gunneridae</taxon>
        <taxon>Pentapetalae</taxon>
        <taxon>rosids</taxon>
        <taxon>fabids</taxon>
        <taxon>Malpighiales</taxon>
        <taxon>Linaceae</taxon>
        <taxon>Linum</taxon>
    </lineage>
</organism>
<dbReference type="PROSITE" id="PS00329">
    <property type="entry name" value="HSP70_2"/>
    <property type="match status" value="1"/>
</dbReference>
<proteinExistence type="inferred from homology"/>
<keyword evidence="5 6" id="KW-0067">ATP-binding</keyword>
<dbReference type="InterPro" id="IPR029047">
    <property type="entry name" value="HSP70_peptide-bd_sf"/>
</dbReference>
<feature type="non-terminal residue" evidence="7">
    <location>
        <position position="1"/>
    </location>
</feature>
<comment type="subcellular location">
    <subcellularLocation>
        <location evidence="1">Endoplasmic reticulum lumen</location>
    </subcellularLocation>
</comment>
<evidence type="ECO:0000256" key="3">
    <source>
        <dbReference type="ARBA" id="ARBA00022741"/>
    </source>
</evidence>
<gene>
    <name evidence="7" type="ORF">LITE_LOCUS22383</name>
</gene>
<dbReference type="Pfam" id="PF00012">
    <property type="entry name" value="HSP70"/>
    <property type="match status" value="1"/>
</dbReference>
<dbReference type="CDD" id="cd10241">
    <property type="entry name" value="ASKHA_NBD_HSP70_BiP"/>
    <property type="match status" value="1"/>
</dbReference>
<name>A0AAV0L8L7_9ROSI</name>
<keyword evidence="8" id="KW-1185">Reference proteome</keyword>
<dbReference type="Gene3D" id="3.90.640.10">
    <property type="entry name" value="Actin, Chain A, domain 4"/>
    <property type="match status" value="1"/>
</dbReference>
<dbReference type="Proteomes" id="UP001154282">
    <property type="component" value="Unassembled WGS sequence"/>
</dbReference>
<dbReference type="PROSITE" id="PS01036">
    <property type="entry name" value="HSP70_3"/>
    <property type="match status" value="1"/>
</dbReference>
<evidence type="ECO:0000313" key="8">
    <source>
        <dbReference type="Proteomes" id="UP001154282"/>
    </source>
</evidence>
<evidence type="ECO:0000256" key="5">
    <source>
        <dbReference type="ARBA" id="ARBA00022840"/>
    </source>
</evidence>
<evidence type="ECO:0000313" key="7">
    <source>
        <dbReference type="EMBL" id="CAI0429960.1"/>
    </source>
</evidence>
<dbReference type="FunFam" id="3.90.640.10:FF:000002">
    <property type="entry name" value="Heat shock 70 kDa"/>
    <property type="match status" value="1"/>
</dbReference>